<feature type="transmembrane region" description="Helical" evidence="7">
    <location>
        <begin position="293"/>
        <end position="314"/>
    </location>
</feature>
<dbReference type="PANTHER" id="PTHR23513:SF9">
    <property type="entry name" value="ENTEROBACTIN EXPORTER ENTS"/>
    <property type="match status" value="1"/>
</dbReference>
<dbReference type="InterPro" id="IPR010290">
    <property type="entry name" value="TM_effector"/>
</dbReference>
<feature type="transmembrane region" description="Helical" evidence="7">
    <location>
        <begin position="144"/>
        <end position="162"/>
    </location>
</feature>
<keyword evidence="5 7" id="KW-1133">Transmembrane helix</keyword>
<protein>
    <recommendedName>
        <fullName evidence="8">Major facilitator superfamily (MFS) profile domain-containing protein</fullName>
    </recommendedName>
</protein>
<dbReference type="SUPFAM" id="SSF103473">
    <property type="entry name" value="MFS general substrate transporter"/>
    <property type="match status" value="1"/>
</dbReference>
<feature type="transmembrane region" description="Helical" evidence="7">
    <location>
        <begin position="115"/>
        <end position="138"/>
    </location>
</feature>
<sequence length="324" mass="31508">MSAIGTGMTGVALAIQVWGITGSSFAVGAIGLATMVPTLALGLLGGSIADAVDRRRLVLATSLGLTLVAALLAVQAVLDLRQLWLLYLLAAAQSGLSAVDAPARRTFAPRLLPPALIPAAAALTHLGWQVSALVGPLVAGSLLADLNAMVLAMPAALFPALADARFGGGEATAALLYAAIGLGGLVAGVLSGPLGRIRHQGAAMLVAVGAWGAAMVGLGVSPALGLGVVCLVVAGAADVVTVVLRGSILQLTTPDALRGRIGGVDFVVGAGGPQLGNARAGAVAAVVGPAASAAFGGVACVLGAIGIAAAIPAVRRYRVESEGG</sequence>
<evidence type="ECO:0000313" key="9">
    <source>
        <dbReference type="EMBL" id="GAA0269901.1"/>
    </source>
</evidence>
<dbReference type="InterPro" id="IPR020846">
    <property type="entry name" value="MFS_dom"/>
</dbReference>
<gene>
    <name evidence="9" type="ORF">GCM10009539_66350</name>
</gene>
<comment type="caution">
    <text evidence="9">The sequence shown here is derived from an EMBL/GenBank/DDBJ whole genome shotgun (WGS) entry which is preliminary data.</text>
</comment>
<dbReference type="EMBL" id="BAAAGX010000028">
    <property type="protein sequence ID" value="GAA0269901.1"/>
    <property type="molecule type" value="Genomic_DNA"/>
</dbReference>
<keyword evidence="10" id="KW-1185">Reference proteome</keyword>
<evidence type="ECO:0000313" key="10">
    <source>
        <dbReference type="Proteomes" id="UP001500967"/>
    </source>
</evidence>
<dbReference type="Proteomes" id="UP001500967">
    <property type="component" value="Unassembled WGS sequence"/>
</dbReference>
<dbReference type="PROSITE" id="PS50850">
    <property type="entry name" value="MFS"/>
    <property type="match status" value="1"/>
</dbReference>
<evidence type="ECO:0000256" key="3">
    <source>
        <dbReference type="ARBA" id="ARBA00022475"/>
    </source>
</evidence>
<proteinExistence type="predicted"/>
<evidence type="ECO:0000256" key="7">
    <source>
        <dbReference type="SAM" id="Phobius"/>
    </source>
</evidence>
<evidence type="ECO:0000256" key="6">
    <source>
        <dbReference type="ARBA" id="ARBA00023136"/>
    </source>
</evidence>
<keyword evidence="2" id="KW-0813">Transport</keyword>
<comment type="subcellular location">
    <subcellularLocation>
        <location evidence="1">Cell inner membrane</location>
        <topology evidence="1">Multi-pass membrane protein</topology>
    </subcellularLocation>
</comment>
<evidence type="ECO:0000259" key="8">
    <source>
        <dbReference type="PROSITE" id="PS50850"/>
    </source>
</evidence>
<feature type="transmembrane region" description="Helical" evidence="7">
    <location>
        <begin position="57"/>
        <end position="78"/>
    </location>
</feature>
<evidence type="ECO:0000256" key="1">
    <source>
        <dbReference type="ARBA" id="ARBA00004429"/>
    </source>
</evidence>
<dbReference type="PANTHER" id="PTHR23513">
    <property type="entry name" value="INTEGRAL MEMBRANE EFFLUX PROTEIN-RELATED"/>
    <property type="match status" value="1"/>
</dbReference>
<evidence type="ECO:0000256" key="4">
    <source>
        <dbReference type="ARBA" id="ARBA00022692"/>
    </source>
</evidence>
<feature type="transmembrane region" description="Helical" evidence="7">
    <location>
        <begin position="226"/>
        <end position="248"/>
    </location>
</feature>
<evidence type="ECO:0000256" key="5">
    <source>
        <dbReference type="ARBA" id="ARBA00022989"/>
    </source>
</evidence>
<keyword evidence="3" id="KW-1003">Cell membrane</keyword>
<organism evidence="9 10">
    <name type="scientific">Cryptosporangium japonicum</name>
    <dbReference type="NCBI Taxonomy" id="80872"/>
    <lineage>
        <taxon>Bacteria</taxon>
        <taxon>Bacillati</taxon>
        <taxon>Actinomycetota</taxon>
        <taxon>Actinomycetes</taxon>
        <taxon>Cryptosporangiales</taxon>
        <taxon>Cryptosporangiaceae</taxon>
        <taxon>Cryptosporangium</taxon>
    </lineage>
</organism>
<feature type="transmembrane region" description="Helical" evidence="7">
    <location>
        <begin position="174"/>
        <end position="195"/>
    </location>
</feature>
<name>A0ABN0V107_9ACTN</name>
<keyword evidence="6 7" id="KW-0472">Membrane</keyword>
<keyword evidence="4 7" id="KW-0812">Transmembrane</keyword>
<reference evidence="9 10" key="1">
    <citation type="journal article" date="2019" name="Int. J. Syst. Evol. Microbiol.">
        <title>The Global Catalogue of Microorganisms (GCM) 10K type strain sequencing project: providing services to taxonomists for standard genome sequencing and annotation.</title>
        <authorList>
            <consortium name="The Broad Institute Genomics Platform"/>
            <consortium name="The Broad Institute Genome Sequencing Center for Infectious Disease"/>
            <person name="Wu L."/>
            <person name="Ma J."/>
        </authorList>
    </citation>
    <scope>NUCLEOTIDE SEQUENCE [LARGE SCALE GENOMIC DNA]</scope>
    <source>
        <strain evidence="9 10">JCM 10425</strain>
    </source>
</reference>
<dbReference type="InterPro" id="IPR036259">
    <property type="entry name" value="MFS_trans_sf"/>
</dbReference>
<evidence type="ECO:0000256" key="2">
    <source>
        <dbReference type="ARBA" id="ARBA00022448"/>
    </source>
</evidence>
<dbReference type="Pfam" id="PF05977">
    <property type="entry name" value="MFS_3"/>
    <property type="match status" value="1"/>
</dbReference>
<feature type="transmembrane region" description="Helical" evidence="7">
    <location>
        <begin position="24"/>
        <end position="45"/>
    </location>
</feature>
<feature type="domain" description="Major facilitator superfamily (MFS) profile" evidence="8">
    <location>
        <begin position="133"/>
        <end position="324"/>
    </location>
</feature>
<dbReference type="Gene3D" id="1.20.1250.20">
    <property type="entry name" value="MFS general substrate transporter like domains"/>
    <property type="match status" value="2"/>
</dbReference>
<accession>A0ABN0V107</accession>